<dbReference type="AlphaFoldDB" id="A0A1G4SE69"/>
<keyword evidence="5 7" id="KW-1133">Transmembrane helix</keyword>
<proteinExistence type="inferred from homology"/>
<dbReference type="PANTHER" id="PTHR32322">
    <property type="entry name" value="INNER MEMBRANE TRANSPORTER"/>
    <property type="match status" value="1"/>
</dbReference>
<feature type="domain" description="EamA" evidence="8">
    <location>
        <begin position="149"/>
        <end position="287"/>
    </location>
</feature>
<evidence type="ECO:0000256" key="4">
    <source>
        <dbReference type="ARBA" id="ARBA00022692"/>
    </source>
</evidence>
<dbReference type="InterPro" id="IPR000620">
    <property type="entry name" value="EamA_dom"/>
</dbReference>
<feature type="transmembrane region" description="Helical" evidence="7">
    <location>
        <begin position="65"/>
        <end position="83"/>
    </location>
</feature>
<evidence type="ECO:0000259" key="8">
    <source>
        <dbReference type="Pfam" id="PF00892"/>
    </source>
</evidence>
<dbReference type="InterPro" id="IPR050638">
    <property type="entry name" value="AA-Vitamin_Transporters"/>
</dbReference>
<evidence type="ECO:0000256" key="2">
    <source>
        <dbReference type="ARBA" id="ARBA00007362"/>
    </source>
</evidence>
<feature type="transmembrane region" description="Helical" evidence="7">
    <location>
        <begin position="7"/>
        <end position="24"/>
    </location>
</feature>
<evidence type="ECO:0000256" key="5">
    <source>
        <dbReference type="ARBA" id="ARBA00022989"/>
    </source>
</evidence>
<protein>
    <submittedName>
        <fullName evidence="9">EamA-like transporter family protein</fullName>
    </submittedName>
</protein>
<feature type="transmembrane region" description="Helical" evidence="7">
    <location>
        <begin position="30"/>
        <end position="53"/>
    </location>
</feature>
<feature type="transmembrane region" description="Helical" evidence="7">
    <location>
        <begin position="118"/>
        <end position="138"/>
    </location>
</feature>
<feature type="transmembrane region" description="Helical" evidence="7">
    <location>
        <begin position="89"/>
        <end position="106"/>
    </location>
</feature>
<sequence>MVWLGYAVMCLIFGTTFLMIKVGIDAGLPPFLSAGVRFLLAGAIIFVWALATGKVRFSLLWRKDLLPTGIGLTFGTFATLYWAEQHVSSGLAAILSATGPIFLLLIQSIVLRSKASRSSVIGCVLGFAGVGLLVAPNLSVETNVLWVVGCAAILVGELFYASGALYAKRALVRYPETSPLALNAIQMMHGGILLFVLSLFTERVPMEALATGQGIGALLYLTVVGSMMGHSLFYWLVARTNPFFPTTWLYISPLIAFALGALLYGEAVTWGAVAGGITIIVGILLVNLDAILGVRSAKRTQGAAVQAKQAG</sequence>
<feature type="transmembrane region" description="Helical" evidence="7">
    <location>
        <begin position="270"/>
        <end position="292"/>
    </location>
</feature>
<dbReference type="GO" id="GO:0005886">
    <property type="term" value="C:plasma membrane"/>
    <property type="evidence" value="ECO:0007669"/>
    <property type="project" value="UniProtKB-SubCell"/>
</dbReference>
<name>A0A1G4SE69_9BACL</name>
<evidence type="ECO:0000256" key="1">
    <source>
        <dbReference type="ARBA" id="ARBA00004651"/>
    </source>
</evidence>
<organism evidence="9 10">
    <name type="scientific">Paenibacillus tianmuensis</name>
    <dbReference type="NCBI Taxonomy" id="624147"/>
    <lineage>
        <taxon>Bacteria</taxon>
        <taxon>Bacillati</taxon>
        <taxon>Bacillota</taxon>
        <taxon>Bacilli</taxon>
        <taxon>Bacillales</taxon>
        <taxon>Paenibacillaceae</taxon>
        <taxon>Paenibacillus</taxon>
    </lineage>
</organism>
<dbReference type="RefSeq" id="WP_090673920.1">
    <property type="nucleotide sequence ID" value="NZ_FMTT01000027.1"/>
</dbReference>
<dbReference type="Pfam" id="PF00892">
    <property type="entry name" value="EamA"/>
    <property type="match status" value="2"/>
</dbReference>
<dbReference type="PANTHER" id="PTHR32322:SF18">
    <property type="entry name" value="S-ADENOSYLMETHIONINE_S-ADENOSYLHOMOCYSTEINE TRANSPORTER"/>
    <property type="match status" value="1"/>
</dbReference>
<comment type="similarity">
    <text evidence="2">Belongs to the EamA transporter family.</text>
</comment>
<reference evidence="10" key="1">
    <citation type="submission" date="2016-10" db="EMBL/GenBank/DDBJ databases">
        <authorList>
            <person name="Varghese N."/>
            <person name="Submissions S."/>
        </authorList>
    </citation>
    <scope>NUCLEOTIDE SEQUENCE [LARGE SCALE GENOMIC DNA]</scope>
    <source>
        <strain evidence="10">CGMCC 1.8946</strain>
    </source>
</reference>
<feature type="domain" description="EamA" evidence="8">
    <location>
        <begin position="8"/>
        <end position="134"/>
    </location>
</feature>
<feature type="transmembrane region" description="Helical" evidence="7">
    <location>
        <begin position="217"/>
        <end position="236"/>
    </location>
</feature>
<comment type="subcellular location">
    <subcellularLocation>
        <location evidence="1">Cell membrane</location>
        <topology evidence="1">Multi-pass membrane protein</topology>
    </subcellularLocation>
</comment>
<evidence type="ECO:0000313" key="9">
    <source>
        <dbReference type="EMBL" id="SCW67470.1"/>
    </source>
</evidence>
<feature type="transmembrane region" description="Helical" evidence="7">
    <location>
        <begin position="248"/>
        <end position="264"/>
    </location>
</feature>
<evidence type="ECO:0000256" key="7">
    <source>
        <dbReference type="SAM" id="Phobius"/>
    </source>
</evidence>
<evidence type="ECO:0000313" key="10">
    <source>
        <dbReference type="Proteomes" id="UP000198601"/>
    </source>
</evidence>
<dbReference type="InterPro" id="IPR037185">
    <property type="entry name" value="EmrE-like"/>
</dbReference>
<feature type="transmembrane region" description="Helical" evidence="7">
    <location>
        <begin position="179"/>
        <end position="197"/>
    </location>
</feature>
<dbReference type="STRING" id="624147.SAMN04487970_102722"/>
<keyword evidence="10" id="KW-1185">Reference proteome</keyword>
<dbReference type="Proteomes" id="UP000198601">
    <property type="component" value="Unassembled WGS sequence"/>
</dbReference>
<accession>A0A1G4SE69</accession>
<evidence type="ECO:0000256" key="6">
    <source>
        <dbReference type="ARBA" id="ARBA00023136"/>
    </source>
</evidence>
<feature type="transmembrane region" description="Helical" evidence="7">
    <location>
        <begin position="144"/>
        <end position="167"/>
    </location>
</feature>
<dbReference type="EMBL" id="FMTT01000027">
    <property type="protein sequence ID" value="SCW67470.1"/>
    <property type="molecule type" value="Genomic_DNA"/>
</dbReference>
<dbReference type="OrthoDB" id="9812547at2"/>
<gene>
    <name evidence="9" type="ORF">SAMN04487970_102722</name>
</gene>
<keyword evidence="3" id="KW-1003">Cell membrane</keyword>
<evidence type="ECO:0000256" key="3">
    <source>
        <dbReference type="ARBA" id="ARBA00022475"/>
    </source>
</evidence>
<keyword evidence="6 7" id="KW-0472">Membrane</keyword>
<keyword evidence="4 7" id="KW-0812">Transmembrane</keyword>
<dbReference type="SUPFAM" id="SSF103481">
    <property type="entry name" value="Multidrug resistance efflux transporter EmrE"/>
    <property type="match status" value="2"/>
</dbReference>